<dbReference type="Proteomes" id="UP000265520">
    <property type="component" value="Unassembled WGS sequence"/>
</dbReference>
<comment type="caution">
    <text evidence="2">The sequence shown here is derived from an EMBL/GenBank/DDBJ whole genome shotgun (WGS) entry which is preliminary data.</text>
</comment>
<dbReference type="InterPro" id="IPR035979">
    <property type="entry name" value="RBD_domain_sf"/>
</dbReference>
<dbReference type="Gene3D" id="3.30.70.330">
    <property type="match status" value="1"/>
</dbReference>
<dbReference type="GO" id="GO:0005846">
    <property type="term" value="C:nuclear cap binding complex"/>
    <property type="evidence" value="ECO:0007669"/>
    <property type="project" value="InterPro"/>
</dbReference>
<comment type="similarity">
    <text evidence="1">Belongs to the RRM NCBP2 family.</text>
</comment>
<feature type="non-terminal residue" evidence="2">
    <location>
        <position position="57"/>
    </location>
</feature>
<keyword evidence="1" id="KW-0694">RNA-binding</keyword>
<dbReference type="AlphaFoldDB" id="A0A392PZV6"/>
<dbReference type="EMBL" id="LXQA010104336">
    <property type="protein sequence ID" value="MCI17192.1"/>
    <property type="molecule type" value="Genomic_DNA"/>
</dbReference>
<name>A0A392PZV6_9FABA</name>
<proteinExistence type="inferred from homology"/>
<keyword evidence="1" id="KW-0508">mRNA splicing</keyword>
<reference evidence="2 3" key="1">
    <citation type="journal article" date="2018" name="Front. Plant Sci.">
        <title>Red Clover (Trifolium pratense) and Zigzag Clover (T. medium) - A Picture of Genomic Similarities and Differences.</title>
        <authorList>
            <person name="Dluhosova J."/>
            <person name="Istvanek J."/>
            <person name="Nedelnik J."/>
            <person name="Repkova J."/>
        </authorList>
    </citation>
    <scope>NUCLEOTIDE SEQUENCE [LARGE SCALE GENOMIC DNA]</scope>
    <source>
        <strain evidence="3">cv. 10/8</strain>
        <tissue evidence="2">Leaf</tissue>
    </source>
</reference>
<dbReference type="InterPro" id="IPR027157">
    <property type="entry name" value="NCBP2"/>
</dbReference>
<evidence type="ECO:0000313" key="3">
    <source>
        <dbReference type="Proteomes" id="UP000265520"/>
    </source>
</evidence>
<evidence type="ECO:0000313" key="2">
    <source>
        <dbReference type="EMBL" id="MCI17192.1"/>
    </source>
</evidence>
<sequence>MNTCLYVIVTRYYSREDTEDACKYISGTILDDRPIRVDFDWGFQDGRQWGRGRSGGQ</sequence>
<keyword evidence="1" id="KW-0507">mRNA processing</keyword>
<organism evidence="2 3">
    <name type="scientific">Trifolium medium</name>
    <dbReference type="NCBI Taxonomy" id="97028"/>
    <lineage>
        <taxon>Eukaryota</taxon>
        <taxon>Viridiplantae</taxon>
        <taxon>Streptophyta</taxon>
        <taxon>Embryophyta</taxon>
        <taxon>Tracheophyta</taxon>
        <taxon>Spermatophyta</taxon>
        <taxon>Magnoliopsida</taxon>
        <taxon>eudicotyledons</taxon>
        <taxon>Gunneridae</taxon>
        <taxon>Pentapetalae</taxon>
        <taxon>rosids</taxon>
        <taxon>fabids</taxon>
        <taxon>Fabales</taxon>
        <taxon>Fabaceae</taxon>
        <taxon>Papilionoideae</taxon>
        <taxon>50 kb inversion clade</taxon>
        <taxon>NPAAA clade</taxon>
        <taxon>Hologalegina</taxon>
        <taxon>IRL clade</taxon>
        <taxon>Trifolieae</taxon>
        <taxon>Trifolium</taxon>
    </lineage>
</organism>
<dbReference type="PANTHER" id="PTHR18847">
    <property type="entry name" value="20 KD NUCLEAR CAP BINDING PROTEIN"/>
    <property type="match status" value="1"/>
</dbReference>
<dbReference type="PANTHER" id="PTHR18847:SF0">
    <property type="entry name" value="NUCLEAR CAP-BINDING PROTEIN SUBUNIT 2"/>
    <property type="match status" value="1"/>
</dbReference>
<protein>
    <recommendedName>
        <fullName evidence="1">Nuclear cap-binding protein subunit 2</fullName>
    </recommendedName>
    <alternativeName>
        <fullName evidence="1">20 kDa nuclear cap-binding protein</fullName>
    </alternativeName>
</protein>
<comment type="subcellular location">
    <subcellularLocation>
        <location evidence="1">Nucleus</location>
    </subcellularLocation>
</comment>
<dbReference type="GO" id="GO:0000339">
    <property type="term" value="F:RNA cap binding"/>
    <property type="evidence" value="ECO:0007669"/>
    <property type="project" value="InterPro"/>
</dbReference>
<dbReference type="InterPro" id="IPR012677">
    <property type="entry name" value="Nucleotide-bd_a/b_plait_sf"/>
</dbReference>
<dbReference type="SUPFAM" id="SSF54928">
    <property type="entry name" value="RNA-binding domain, RBD"/>
    <property type="match status" value="1"/>
</dbReference>
<keyword evidence="3" id="KW-1185">Reference proteome</keyword>
<accession>A0A392PZV6</accession>
<dbReference type="GO" id="GO:0045292">
    <property type="term" value="P:mRNA cis splicing, via spliceosome"/>
    <property type="evidence" value="ECO:0007669"/>
    <property type="project" value="InterPro"/>
</dbReference>
<keyword evidence="1" id="KW-0539">Nucleus</keyword>
<evidence type="ECO:0000256" key="1">
    <source>
        <dbReference type="RuleBase" id="RU364036"/>
    </source>
</evidence>
<dbReference type="GO" id="GO:0005634">
    <property type="term" value="C:nucleus"/>
    <property type="evidence" value="ECO:0007669"/>
    <property type="project" value="UniProtKB-SubCell"/>
</dbReference>